<dbReference type="InterPro" id="IPR001353">
    <property type="entry name" value="Proteasome_sua/b"/>
</dbReference>
<sequence length="179" mass="19003">MEPFTVRSTTILGVRVGKKIALGGDGQVTMGDMQMKSKAIKVRSFCDGKVLAGFAGAVADAMALFEKFEGKLTEVNGNLQKAVVEMAKDWRTDKVLKDLDALLAIMDHKSAYLLSGSGDVIEPDDLIISIGSGSGYAVAASRAYLDAGEKDPAIIVKKALKITADLCIYTNDNITILTA</sequence>
<comment type="similarity">
    <text evidence="2">Belongs to the peptidase T1B family. HslV subfamily.</text>
</comment>
<dbReference type="GO" id="GO:0005839">
    <property type="term" value="C:proteasome core complex"/>
    <property type="evidence" value="ECO:0007669"/>
    <property type="project" value="InterPro"/>
</dbReference>
<dbReference type="GO" id="GO:0051603">
    <property type="term" value="P:proteolysis involved in protein catabolic process"/>
    <property type="evidence" value="ECO:0007669"/>
    <property type="project" value="InterPro"/>
</dbReference>
<accession>A0A381RJY2</accession>
<evidence type="ECO:0000256" key="4">
    <source>
        <dbReference type="ARBA" id="ARBA00022670"/>
    </source>
</evidence>
<protein>
    <recommendedName>
        <fullName evidence="8">HslU--HslV peptidase</fullName>
    </recommendedName>
</protein>
<comment type="subcellular location">
    <subcellularLocation>
        <location evidence="1">Cytoplasm</location>
    </subcellularLocation>
</comment>
<dbReference type="GO" id="GO:0009376">
    <property type="term" value="C:HslUV protease complex"/>
    <property type="evidence" value="ECO:0007669"/>
    <property type="project" value="InterPro"/>
</dbReference>
<gene>
    <name evidence="7" type="ORF">METZ01_LOCUS43071</name>
</gene>
<organism evidence="7">
    <name type="scientific">marine metagenome</name>
    <dbReference type="NCBI Taxonomy" id="408172"/>
    <lineage>
        <taxon>unclassified sequences</taxon>
        <taxon>metagenomes</taxon>
        <taxon>ecological metagenomes</taxon>
    </lineage>
</organism>
<proteinExistence type="inferred from homology"/>
<keyword evidence="3" id="KW-0963">Cytoplasm</keyword>
<dbReference type="Pfam" id="PF00227">
    <property type="entry name" value="Proteasome"/>
    <property type="match status" value="1"/>
</dbReference>
<dbReference type="Gene3D" id="3.60.20.10">
    <property type="entry name" value="Glutamine Phosphoribosylpyrophosphate, subunit 1, domain 1"/>
    <property type="match status" value="1"/>
</dbReference>
<dbReference type="InterPro" id="IPR022281">
    <property type="entry name" value="ATP-dep_Prtase_HsIV_su"/>
</dbReference>
<evidence type="ECO:0000256" key="6">
    <source>
        <dbReference type="ARBA" id="ARBA00022801"/>
    </source>
</evidence>
<dbReference type="SUPFAM" id="SSF56235">
    <property type="entry name" value="N-terminal nucleophile aminohydrolases (Ntn hydrolases)"/>
    <property type="match status" value="1"/>
</dbReference>
<dbReference type="InterPro" id="IPR029055">
    <property type="entry name" value="Ntn_hydrolases_N"/>
</dbReference>
<evidence type="ECO:0000256" key="5">
    <source>
        <dbReference type="ARBA" id="ARBA00022723"/>
    </source>
</evidence>
<evidence type="ECO:0000313" key="7">
    <source>
        <dbReference type="EMBL" id="SUZ90217.1"/>
    </source>
</evidence>
<reference evidence="7" key="1">
    <citation type="submission" date="2018-05" db="EMBL/GenBank/DDBJ databases">
        <authorList>
            <person name="Lanie J.A."/>
            <person name="Ng W.-L."/>
            <person name="Kazmierczak K.M."/>
            <person name="Andrzejewski T.M."/>
            <person name="Davidsen T.M."/>
            <person name="Wayne K.J."/>
            <person name="Tettelin H."/>
            <person name="Glass J.I."/>
            <person name="Rusch D."/>
            <person name="Podicherti R."/>
            <person name="Tsui H.-C.T."/>
            <person name="Winkler M.E."/>
        </authorList>
    </citation>
    <scope>NUCLEOTIDE SEQUENCE</scope>
</reference>
<dbReference type="NCBIfam" id="NF003964">
    <property type="entry name" value="PRK05456.1"/>
    <property type="match status" value="1"/>
</dbReference>
<evidence type="ECO:0000256" key="3">
    <source>
        <dbReference type="ARBA" id="ARBA00022490"/>
    </source>
</evidence>
<evidence type="ECO:0000256" key="2">
    <source>
        <dbReference type="ARBA" id="ARBA00006053"/>
    </source>
</evidence>
<dbReference type="InterPro" id="IPR023333">
    <property type="entry name" value="Proteasome_suB-type"/>
</dbReference>
<evidence type="ECO:0000256" key="1">
    <source>
        <dbReference type="ARBA" id="ARBA00004496"/>
    </source>
</evidence>
<dbReference type="GO" id="GO:0046872">
    <property type="term" value="F:metal ion binding"/>
    <property type="evidence" value="ECO:0007669"/>
    <property type="project" value="UniProtKB-KW"/>
</dbReference>
<dbReference type="PANTHER" id="PTHR32194">
    <property type="entry name" value="METALLOPROTEASE TLDD"/>
    <property type="match status" value="1"/>
</dbReference>
<dbReference type="NCBIfam" id="TIGR03692">
    <property type="entry name" value="ATP_dep_HslV"/>
    <property type="match status" value="1"/>
</dbReference>
<dbReference type="AlphaFoldDB" id="A0A381RJY2"/>
<keyword evidence="5" id="KW-0479">Metal-binding</keyword>
<name>A0A381RJY2_9ZZZZ</name>
<dbReference type="PROSITE" id="PS51476">
    <property type="entry name" value="PROTEASOME_BETA_2"/>
    <property type="match status" value="1"/>
</dbReference>
<keyword evidence="4" id="KW-0645">Protease</keyword>
<keyword evidence="6" id="KW-0378">Hydrolase</keyword>
<dbReference type="EMBL" id="UINC01001876">
    <property type="protein sequence ID" value="SUZ90217.1"/>
    <property type="molecule type" value="Genomic_DNA"/>
</dbReference>
<evidence type="ECO:0008006" key="8">
    <source>
        <dbReference type="Google" id="ProtNLM"/>
    </source>
</evidence>
<dbReference type="PANTHER" id="PTHR32194:SF0">
    <property type="entry name" value="ATP-DEPENDENT PROTEASE SUBUNIT HSLV"/>
    <property type="match status" value="1"/>
</dbReference>
<dbReference type="GO" id="GO:0004298">
    <property type="term" value="F:threonine-type endopeptidase activity"/>
    <property type="evidence" value="ECO:0007669"/>
    <property type="project" value="InterPro"/>
</dbReference>